<organism evidence="2 3">
    <name type="scientific">Porites evermanni</name>
    <dbReference type="NCBI Taxonomy" id="104178"/>
    <lineage>
        <taxon>Eukaryota</taxon>
        <taxon>Metazoa</taxon>
        <taxon>Cnidaria</taxon>
        <taxon>Anthozoa</taxon>
        <taxon>Hexacorallia</taxon>
        <taxon>Scleractinia</taxon>
        <taxon>Fungiina</taxon>
        <taxon>Poritidae</taxon>
        <taxon>Porites</taxon>
    </lineage>
</organism>
<gene>
    <name evidence="2" type="ORF">PEVE_00017360</name>
</gene>
<evidence type="ECO:0000313" key="2">
    <source>
        <dbReference type="EMBL" id="CAH3187148.1"/>
    </source>
</evidence>
<dbReference type="Gene3D" id="1.10.443.10">
    <property type="entry name" value="Intergrase catalytic core"/>
    <property type="match status" value="1"/>
</dbReference>
<keyword evidence="3" id="KW-1185">Reference proteome</keyword>
<dbReference type="SUPFAM" id="SSF56349">
    <property type="entry name" value="DNA breaking-rejoining enzymes"/>
    <property type="match status" value="1"/>
</dbReference>
<dbReference type="PANTHER" id="PTHR34605:SF4">
    <property type="entry name" value="DNA ADENINE METHYLTRANSFERASE"/>
    <property type="match status" value="1"/>
</dbReference>
<evidence type="ECO:0000313" key="3">
    <source>
        <dbReference type="Proteomes" id="UP001159427"/>
    </source>
</evidence>
<evidence type="ECO:0008006" key="4">
    <source>
        <dbReference type="Google" id="ProtNLM"/>
    </source>
</evidence>
<comment type="caution">
    <text evidence="2">The sequence shown here is derived from an EMBL/GenBank/DDBJ whole genome shotgun (WGS) entry which is preliminary data.</text>
</comment>
<protein>
    <recommendedName>
        <fullName evidence="4">Tyr recombinase domain-containing protein</fullName>
    </recommendedName>
</protein>
<feature type="non-terminal residue" evidence="2">
    <location>
        <position position="122"/>
    </location>
</feature>
<dbReference type="InterPro" id="IPR011010">
    <property type="entry name" value="DNA_brk_join_enz"/>
</dbReference>
<sequence>MGKVVTYLISEVSKTDRYKEGSWVYIAKTGNFTCPYTYLIKSLRYDKDLKGNVLSSKPLTASRAGEILKGKLKAIGLDPSKFSSHSFRSGGATSAANLYVPDRLFKVHGRWKSDSAKDGYVH</sequence>
<reference evidence="2 3" key="1">
    <citation type="submission" date="2022-05" db="EMBL/GenBank/DDBJ databases">
        <authorList>
            <consortium name="Genoscope - CEA"/>
            <person name="William W."/>
        </authorList>
    </citation>
    <scope>NUCLEOTIDE SEQUENCE [LARGE SCALE GENOMIC DNA]</scope>
</reference>
<keyword evidence="1" id="KW-0233">DNA recombination</keyword>
<evidence type="ECO:0000256" key="1">
    <source>
        <dbReference type="ARBA" id="ARBA00023172"/>
    </source>
</evidence>
<dbReference type="EMBL" id="CALNXI010002394">
    <property type="protein sequence ID" value="CAH3187148.1"/>
    <property type="molecule type" value="Genomic_DNA"/>
</dbReference>
<dbReference type="InterPro" id="IPR013762">
    <property type="entry name" value="Integrase-like_cat_sf"/>
</dbReference>
<name>A0ABN8S6E3_9CNID</name>
<dbReference type="InterPro" id="IPR052925">
    <property type="entry name" value="Phage_Integrase-like_Recomb"/>
</dbReference>
<proteinExistence type="predicted"/>
<accession>A0ABN8S6E3</accession>
<dbReference type="PANTHER" id="PTHR34605">
    <property type="entry name" value="PHAGE_INTEGRASE DOMAIN-CONTAINING PROTEIN"/>
    <property type="match status" value="1"/>
</dbReference>
<dbReference type="Proteomes" id="UP001159427">
    <property type="component" value="Unassembled WGS sequence"/>
</dbReference>